<evidence type="ECO:0000256" key="2">
    <source>
        <dbReference type="ARBA" id="ARBA00009387"/>
    </source>
</evidence>
<organism evidence="6 7">
    <name type="scientific">Sphingomonas ginkgonis</name>
    <dbReference type="NCBI Taxonomy" id="2315330"/>
    <lineage>
        <taxon>Bacteria</taxon>
        <taxon>Pseudomonadati</taxon>
        <taxon>Pseudomonadota</taxon>
        <taxon>Alphaproteobacteria</taxon>
        <taxon>Sphingomonadales</taxon>
        <taxon>Sphingomonadaceae</taxon>
        <taxon>Sphingomonas</taxon>
    </lineage>
</organism>
<comment type="similarity">
    <text evidence="1">Belongs to the transglycosylase Slt family.</text>
</comment>
<feature type="region of interest" description="Disordered" evidence="4">
    <location>
        <begin position="1"/>
        <end position="35"/>
    </location>
</feature>
<proteinExistence type="inferred from homology"/>
<dbReference type="PANTHER" id="PTHR37423:SF2">
    <property type="entry name" value="MEMBRANE-BOUND LYTIC MUREIN TRANSGLYCOSYLASE C"/>
    <property type="match status" value="1"/>
</dbReference>
<accession>A0A3R9YJ91</accession>
<feature type="compositionally biased region" description="Polar residues" evidence="4">
    <location>
        <begin position="7"/>
        <end position="17"/>
    </location>
</feature>
<dbReference type="OrthoDB" id="9815002at2"/>
<keyword evidence="3" id="KW-0732">Signal</keyword>
<gene>
    <name evidence="6" type="ORF">HMF7854_10370</name>
</gene>
<comment type="similarity">
    <text evidence="2">Belongs to the virb1 family.</text>
</comment>
<feature type="domain" description="Transglycosylase SLT" evidence="5">
    <location>
        <begin position="531"/>
        <end position="629"/>
    </location>
</feature>
<dbReference type="InterPro" id="IPR023346">
    <property type="entry name" value="Lysozyme-like_dom_sf"/>
</dbReference>
<sequence length="688" mass="74445">MEPKNINEPSSVSQPEQSLPIGCSPPDKDGGPNMSSMRRAALLLALLLGTATAASTQYAQPGYVQPTASASTAAADVAVSLNDWRRLRQSNGYAFQDYARFLITNPGWPGEIALRRAAEKNMVPGETPATVLAFFAATPPVSANGFARYADSLAASGRSVEALAAAREAWAGSKLSAWDEQNIFARYGAQFSAADHDRRVDRLLLENDSVNAARWLPYTSAVRRAAFTARLALLKRDPAAESLYTPVMAQVTTDAGLMMDRARYLQAAGYDAAARQLLARPHQFAALPVDTEKWYELLLANAKAALAARNYQQAFDIARQLDDAVPAGTDISLKSLGVRDDYTSLAWLAGETGLSLGRAAESVGIFDKYGKGGRSLQVSAKGAYWAGRAATQASQFAAATEHFSRAAAYPDLFYGQLALERLGRPVPVPTVQAALAVTPDQRTAFNQRRLVRAVRLLGGQGRRDEQGLFVRALSESLKTEADRVLATELAAQIGRQDLAVWTARSARNGGDSFYYRSAYPTLTFSDGRLWSITHGITRQESSFDRGAMSGVGARGMMQLMTGTAREQAGKLGIGYDDGRLTSDPSYNVMLGSAYFSRLLSNFGGSYPLAVAAYNAGTGNVRRWIAANGDPRRPGADVVRWIEDIPFSETRGYVQRVLENSVVYDQLNPYNRPAAPLHLSYYLGKSRPG</sequence>
<dbReference type="Pfam" id="PF01464">
    <property type="entry name" value="SLT"/>
    <property type="match status" value="1"/>
</dbReference>
<evidence type="ECO:0000313" key="6">
    <source>
        <dbReference type="EMBL" id="RST31195.1"/>
    </source>
</evidence>
<dbReference type="SUPFAM" id="SSF48435">
    <property type="entry name" value="Bacterial muramidases"/>
    <property type="match status" value="1"/>
</dbReference>
<evidence type="ECO:0000256" key="4">
    <source>
        <dbReference type="SAM" id="MobiDB-lite"/>
    </source>
</evidence>
<evidence type="ECO:0000256" key="1">
    <source>
        <dbReference type="ARBA" id="ARBA00007734"/>
    </source>
</evidence>
<dbReference type="AlphaFoldDB" id="A0A3R9YJ91"/>
<comment type="caution">
    <text evidence="6">The sequence shown here is derived from an EMBL/GenBank/DDBJ whole genome shotgun (WGS) entry which is preliminary data.</text>
</comment>
<dbReference type="GO" id="GO:0042597">
    <property type="term" value="C:periplasmic space"/>
    <property type="evidence" value="ECO:0007669"/>
    <property type="project" value="InterPro"/>
</dbReference>
<dbReference type="GO" id="GO:0004553">
    <property type="term" value="F:hydrolase activity, hydrolyzing O-glycosyl compounds"/>
    <property type="evidence" value="ECO:0007669"/>
    <property type="project" value="InterPro"/>
</dbReference>
<dbReference type="CDD" id="cd13401">
    <property type="entry name" value="Slt70-like"/>
    <property type="match status" value="1"/>
</dbReference>
<dbReference type="EMBL" id="RWJF01000001">
    <property type="protein sequence ID" value="RST31195.1"/>
    <property type="molecule type" value="Genomic_DNA"/>
</dbReference>
<dbReference type="SUPFAM" id="SSF53955">
    <property type="entry name" value="Lysozyme-like"/>
    <property type="match status" value="1"/>
</dbReference>
<evidence type="ECO:0000256" key="3">
    <source>
        <dbReference type="ARBA" id="ARBA00022729"/>
    </source>
</evidence>
<evidence type="ECO:0000313" key="7">
    <source>
        <dbReference type="Proteomes" id="UP000274661"/>
    </source>
</evidence>
<dbReference type="Proteomes" id="UP000274661">
    <property type="component" value="Unassembled WGS sequence"/>
</dbReference>
<reference evidence="6 7" key="1">
    <citation type="submission" date="2018-12" db="EMBL/GenBank/DDBJ databases">
        <title>Sphingomonas sp. HMF7854 Genome sequencing and assembly.</title>
        <authorList>
            <person name="Cha I."/>
            <person name="Kang H."/>
            <person name="Kim H."/>
            <person name="Kang J."/>
            <person name="Joh K."/>
        </authorList>
    </citation>
    <scope>NUCLEOTIDE SEQUENCE [LARGE SCALE GENOMIC DNA]</scope>
    <source>
        <strain evidence="6 7">HMF7854</strain>
    </source>
</reference>
<dbReference type="InterPro" id="IPR008258">
    <property type="entry name" value="Transglycosylase_SLT_dom_1"/>
</dbReference>
<keyword evidence="7" id="KW-1185">Reference proteome</keyword>
<name>A0A3R9YJ91_9SPHN</name>
<dbReference type="PANTHER" id="PTHR37423">
    <property type="entry name" value="SOLUBLE LYTIC MUREIN TRANSGLYCOSYLASE-RELATED"/>
    <property type="match status" value="1"/>
</dbReference>
<dbReference type="Gene3D" id="1.10.530.10">
    <property type="match status" value="1"/>
</dbReference>
<dbReference type="InterPro" id="IPR008939">
    <property type="entry name" value="Lytic_TGlycosylase_superhlx_U"/>
</dbReference>
<evidence type="ECO:0000259" key="5">
    <source>
        <dbReference type="Pfam" id="PF01464"/>
    </source>
</evidence>
<protein>
    <submittedName>
        <fullName evidence="6">Lytic transglycosylase domain-containing protein</fullName>
    </submittedName>
</protein>
<dbReference type="Gene3D" id="1.25.20.10">
    <property type="entry name" value="Bacterial muramidases"/>
    <property type="match status" value="1"/>
</dbReference>